<dbReference type="NCBIfam" id="TIGR00254">
    <property type="entry name" value="GGDEF"/>
    <property type="match status" value="1"/>
</dbReference>
<name>A0A7K1KP49_9BACT</name>
<dbReference type="InterPro" id="IPR000014">
    <property type="entry name" value="PAS"/>
</dbReference>
<dbReference type="Proteomes" id="UP000461162">
    <property type="component" value="Unassembled WGS sequence"/>
</dbReference>
<dbReference type="SMART" id="SM00267">
    <property type="entry name" value="GGDEF"/>
    <property type="match status" value="1"/>
</dbReference>
<dbReference type="Pfam" id="PF08447">
    <property type="entry name" value="PAS_3"/>
    <property type="match status" value="1"/>
</dbReference>
<dbReference type="Pfam" id="PF00990">
    <property type="entry name" value="GGDEF"/>
    <property type="match status" value="1"/>
</dbReference>
<proteinExistence type="predicted"/>
<dbReference type="PROSITE" id="PS50887">
    <property type="entry name" value="GGDEF"/>
    <property type="match status" value="1"/>
</dbReference>
<feature type="domain" description="GGDEF" evidence="2">
    <location>
        <begin position="168"/>
        <end position="300"/>
    </location>
</feature>
<evidence type="ECO:0000259" key="1">
    <source>
        <dbReference type="PROSITE" id="PS50112"/>
    </source>
</evidence>
<dbReference type="Gene3D" id="3.30.450.20">
    <property type="entry name" value="PAS domain"/>
    <property type="match status" value="1"/>
</dbReference>
<dbReference type="InterPro" id="IPR000160">
    <property type="entry name" value="GGDEF_dom"/>
</dbReference>
<reference evidence="3 4" key="1">
    <citation type="submission" date="2019-11" db="EMBL/GenBank/DDBJ databases">
        <title>Pseudodesulfovibrio alkaliphilus, sp. nov., an alkaliphilic sulfate-reducing bacteria from mud volcano of Taman peninsula, Russia.</title>
        <authorList>
            <person name="Frolova A."/>
            <person name="Merkel A.Y."/>
            <person name="Slobodkin A.I."/>
        </authorList>
    </citation>
    <scope>NUCLEOTIDE SEQUENCE [LARGE SCALE GENOMIC DNA]</scope>
    <source>
        <strain evidence="3 4">F-1</strain>
    </source>
</reference>
<keyword evidence="4" id="KW-1185">Reference proteome</keyword>
<dbReference type="InterPro" id="IPR029787">
    <property type="entry name" value="Nucleotide_cyclase"/>
</dbReference>
<dbReference type="AlphaFoldDB" id="A0A7K1KP49"/>
<evidence type="ECO:0000313" key="4">
    <source>
        <dbReference type="Proteomes" id="UP000461162"/>
    </source>
</evidence>
<organism evidence="3 4">
    <name type="scientific">Pseudodesulfovibrio alkaliphilus</name>
    <dbReference type="NCBI Taxonomy" id="2661613"/>
    <lineage>
        <taxon>Bacteria</taxon>
        <taxon>Pseudomonadati</taxon>
        <taxon>Thermodesulfobacteriota</taxon>
        <taxon>Desulfovibrionia</taxon>
        <taxon>Desulfovibrionales</taxon>
        <taxon>Desulfovibrionaceae</taxon>
    </lineage>
</organism>
<dbReference type="CDD" id="cd00130">
    <property type="entry name" value="PAS"/>
    <property type="match status" value="1"/>
</dbReference>
<dbReference type="SUPFAM" id="SSF55073">
    <property type="entry name" value="Nucleotide cyclase"/>
    <property type="match status" value="1"/>
</dbReference>
<dbReference type="CDD" id="cd01949">
    <property type="entry name" value="GGDEF"/>
    <property type="match status" value="1"/>
</dbReference>
<dbReference type="PANTHER" id="PTHR44757:SF2">
    <property type="entry name" value="BIOFILM ARCHITECTURE MAINTENANCE PROTEIN MBAA"/>
    <property type="match status" value="1"/>
</dbReference>
<feature type="domain" description="PAS" evidence="1">
    <location>
        <begin position="37"/>
        <end position="90"/>
    </location>
</feature>
<dbReference type="EMBL" id="WODC01000005">
    <property type="protein sequence ID" value="MUM77864.1"/>
    <property type="molecule type" value="Genomic_DNA"/>
</dbReference>
<dbReference type="InterPro" id="IPR052155">
    <property type="entry name" value="Biofilm_reg_signaling"/>
</dbReference>
<protein>
    <submittedName>
        <fullName evidence="3">Diguanylate cyclase</fullName>
    </submittedName>
</protein>
<dbReference type="Gene3D" id="3.30.70.270">
    <property type="match status" value="1"/>
</dbReference>
<evidence type="ECO:0000259" key="2">
    <source>
        <dbReference type="PROSITE" id="PS50887"/>
    </source>
</evidence>
<dbReference type="NCBIfam" id="TIGR00229">
    <property type="entry name" value="sensory_box"/>
    <property type="match status" value="1"/>
</dbReference>
<dbReference type="InterPro" id="IPR035965">
    <property type="entry name" value="PAS-like_dom_sf"/>
</dbReference>
<dbReference type="SMART" id="SM00091">
    <property type="entry name" value="PAS"/>
    <property type="match status" value="1"/>
</dbReference>
<gene>
    <name evidence="3" type="ORF">GKC30_09480</name>
</gene>
<evidence type="ECO:0000313" key="3">
    <source>
        <dbReference type="EMBL" id="MUM77864.1"/>
    </source>
</evidence>
<accession>A0A7K1KP49</accession>
<dbReference type="SUPFAM" id="SSF55785">
    <property type="entry name" value="PYP-like sensor domain (PAS domain)"/>
    <property type="match status" value="1"/>
</dbReference>
<dbReference type="PANTHER" id="PTHR44757">
    <property type="entry name" value="DIGUANYLATE CYCLASE DGCP"/>
    <property type="match status" value="1"/>
</dbReference>
<dbReference type="PROSITE" id="PS50112">
    <property type="entry name" value="PAS"/>
    <property type="match status" value="1"/>
</dbReference>
<dbReference type="RefSeq" id="WP_155934434.1">
    <property type="nucleotide sequence ID" value="NZ_WODC01000005.1"/>
</dbReference>
<comment type="caution">
    <text evidence="3">The sequence shown here is derived from an EMBL/GenBank/DDBJ whole genome shotgun (WGS) entry which is preliminary data.</text>
</comment>
<dbReference type="InterPro" id="IPR043128">
    <property type="entry name" value="Rev_trsase/Diguanyl_cyclase"/>
</dbReference>
<sequence length="312" mass="34581">MDVNWLLNECSDPYTLERLFYVERYAWLSLSPDMCAVISLDGQFEDVNTHWERTTGISREKLQGAYLIEHIHFDDRERALADMQRLITSDIGSTTFSFRFLCKGGKHVELNWNVIFSPDHNAYFCTVLDPARDADRLAYTDVLTGLKNRLALGKDLPDVLAQAREAGSGAAVLFIDLDGFKSVNDTLGHKAGDTLLVRAARRMKYVIGQQGTAYRPGGDEFVIVLPRADRNVAAGMAGQLVERLRSQYVIEEERVGTGASLGIAMFPADGESAEALMEAADKAMYSVKHCGKNNFAFFASGTDDDPDCPQTC</sequence>
<dbReference type="InterPro" id="IPR013655">
    <property type="entry name" value="PAS_fold_3"/>
</dbReference>